<protein>
    <submittedName>
        <fullName evidence="2">Uncharacterized protein</fullName>
    </submittedName>
</protein>
<name>A0A176YIP0_9BRAD</name>
<dbReference type="Proteomes" id="UP000076959">
    <property type="component" value="Unassembled WGS sequence"/>
</dbReference>
<organism evidence="2 3">
    <name type="scientific">Bradyrhizobium centrolobii</name>
    <dbReference type="NCBI Taxonomy" id="1505087"/>
    <lineage>
        <taxon>Bacteria</taxon>
        <taxon>Pseudomonadati</taxon>
        <taxon>Pseudomonadota</taxon>
        <taxon>Alphaproteobacteria</taxon>
        <taxon>Hyphomicrobiales</taxon>
        <taxon>Nitrobacteraceae</taxon>
        <taxon>Bradyrhizobium</taxon>
    </lineage>
</organism>
<comment type="caution">
    <text evidence="2">The sequence shown here is derived from an EMBL/GenBank/DDBJ whole genome shotgun (WGS) entry which is preliminary data.</text>
</comment>
<keyword evidence="3" id="KW-1185">Reference proteome</keyword>
<gene>
    <name evidence="2" type="ORF">AYJ54_01175</name>
</gene>
<accession>A0A176YIP0</accession>
<dbReference type="RefSeq" id="WP_063703706.1">
    <property type="nucleotide sequence ID" value="NZ_LUUB01000079.1"/>
</dbReference>
<feature type="chain" id="PRO_5008054771" evidence="1">
    <location>
        <begin position="24"/>
        <end position="105"/>
    </location>
</feature>
<sequence>MLRCIRLAVIALVLAPIASAAAAAQPCASRSDVIPLLKSIFGELETGLGLSNKGHVVEIFVSPAGTWTILLSRPDGLSCIVDEGEAWTLIGSPSRDARHLQLHAD</sequence>
<dbReference type="STRING" id="1505087.AYJ54_01175"/>
<reference evidence="2 3" key="1">
    <citation type="submission" date="2016-03" db="EMBL/GenBank/DDBJ databases">
        <title>Draft Genome Sequence of the Strain BR 10245 (Bradyrhizobium sp.) isolated from nodules of Centrolobium paraense.</title>
        <authorList>
            <person name="Simoes-Araujo J.L.Sr."/>
            <person name="Barauna A.C."/>
            <person name="Silva K."/>
            <person name="Zilli J.E."/>
        </authorList>
    </citation>
    <scope>NUCLEOTIDE SEQUENCE [LARGE SCALE GENOMIC DNA]</scope>
    <source>
        <strain evidence="2 3">BR 10245</strain>
    </source>
</reference>
<evidence type="ECO:0000313" key="2">
    <source>
        <dbReference type="EMBL" id="OAF05546.1"/>
    </source>
</evidence>
<dbReference type="AlphaFoldDB" id="A0A176YIP0"/>
<evidence type="ECO:0000256" key="1">
    <source>
        <dbReference type="SAM" id="SignalP"/>
    </source>
</evidence>
<evidence type="ECO:0000313" key="3">
    <source>
        <dbReference type="Proteomes" id="UP000076959"/>
    </source>
</evidence>
<dbReference type="EMBL" id="LUUB01000079">
    <property type="protein sequence ID" value="OAF05546.1"/>
    <property type="molecule type" value="Genomic_DNA"/>
</dbReference>
<dbReference type="OrthoDB" id="9810895at2"/>
<keyword evidence="1" id="KW-0732">Signal</keyword>
<feature type="signal peptide" evidence="1">
    <location>
        <begin position="1"/>
        <end position="23"/>
    </location>
</feature>
<proteinExistence type="predicted"/>